<proteinExistence type="predicted"/>
<evidence type="ECO:0000313" key="1">
    <source>
        <dbReference type="EMBL" id="GAM12853.1"/>
    </source>
</evidence>
<dbReference type="OrthoDB" id="4743790at2"/>
<dbReference type="RefSeq" id="WP_041964757.1">
    <property type="nucleotide sequence ID" value="NZ_BASE01000019.1"/>
</dbReference>
<evidence type="ECO:0008006" key="3">
    <source>
        <dbReference type="Google" id="ProtNLM"/>
    </source>
</evidence>
<reference evidence="1 2" key="1">
    <citation type="submission" date="2013-06" db="EMBL/GenBank/DDBJ databases">
        <title>Whole genome shotgun sequence of Bacillus selenatarsenatis SF-1.</title>
        <authorList>
            <person name="Kuroda M."/>
            <person name="Sei K."/>
            <person name="Yamashita M."/>
            <person name="Ike M."/>
        </authorList>
    </citation>
    <scope>NUCLEOTIDE SEQUENCE [LARGE SCALE GENOMIC DNA]</scope>
    <source>
        <strain evidence="1 2">SF-1</strain>
    </source>
</reference>
<dbReference type="SUPFAM" id="SSF52309">
    <property type="entry name" value="N-(deoxy)ribosyltransferase-like"/>
    <property type="match status" value="1"/>
</dbReference>
<sequence length="162" mass="18716">MKIFLGTPITCLLDRNNKFNSENKSNLQYIINSLRKDERSVFCAIEREAWGDELLSGEECTWLDHKEMLDTDVFIAIPNQSYGVYVEIGWASALNRDIVLLINEKFGIKSPLLEGLDKLTNVKTIKYYCEEDFPSKDVWDEVIFPQLKEVINTSNKTLMVEV</sequence>
<dbReference type="AlphaFoldDB" id="A0A0A8WYX1"/>
<name>A0A0A8WYX1_MESS1</name>
<protein>
    <recommendedName>
        <fullName evidence="3">Nucleoside 2-deoxyribosyltransferase</fullName>
    </recommendedName>
</protein>
<comment type="caution">
    <text evidence="1">The sequence shown here is derived from an EMBL/GenBank/DDBJ whole genome shotgun (WGS) entry which is preliminary data.</text>
</comment>
<keyword evidence="2" id="KW-1185">Reference proteome</keyword>
<dbReference type="Gene3D" id="3.40.50.450">
    <property type="match status" value="1"/>
</dbReference>
<dbReference type="EMBL" id="BASE01000019">
    <property type="protein sequence ID" value="GAM12853.1"/>
    <property type="molecule type" value="Genomic_DNA"/>
</dbReference>
<organism evidence="1 2">
    <name type="scientific">Mesobacillus selenatarsenatis (strain DSM 18680 / JCM 14380 / FERM P-15431 / SF-1)</name>
    <dbReference type="NCBI Taxonomy" id="1321606"/>
    <lineage>
        <taxon>Bacteria</taxon>
        <taxon>Bacillati</taxon>
        <taxon>Bacillota</taxon>
        <taxon>Bacilli</taxon>
        <taxon>Bacillales</taxon>
        <taxon>Bacillaceae</taxon>
        <taxon>Mesobacillus</taxon>
    </lineage>
</organism>
<dbReference type="STRING" id="1321606.SAMD00020551_0988"/>
<accession>A0A0A8WYX1</accession>
<gene>
    <name evidence="1" type="ORF">SAMD00020551_0988</name>
</gene>
<dbReference type="Proteomes" id="UP000031014">
    <property type="component" value="Unassembled WGS sequence"/>
</dbReference>
<evidence type="ECO:0000313" key="2">
    <source>
        <dbReference type="Proteomes" id="UP000031014"/>
    </source>
</evidence>